<dbReference type="InterPro" id="IPR029024">
    <property type="entry name" value="TerB-like"/>
</dbReference>
<dbReference type="OrthoDB" id="979732at2"/>
<dbReference type="RefSeq" id="WP_105069804.1">
    <property type="nucleotide sequence ID" value="NZ_MTPW01000001.1"/>
</dbReference>
<reference evidence="1 2" key="1">
    <citation type="submission" date="2017-01" db="EMBL/GenBank/DDBJ databases">
        <title>Trade-off between light-utilization and light-protection in marine flavobacteria.</title>
        <authorList>
            <person name="Kumagai Y."/>
            <person name="Yoshizawa S."/>
            <person name="Kogure K."/>
            <person name="Iwasaki W."/>
        </authorList>
    </citation>
    <scope>NUCLEOTIDE SEQUENCE [LARGE SCALE GENOMIC DNA]</scope>
    <source>
        <strain evidence="1 2">KCTC 32109</strain>
    </source>
</reference>
<dbReference type="AlphaFoldDB" id="A0A2S7U6I7"/>
<evidence type="ECO:0008006" key="3">
    <source>
        <dbReference type="Google" id="ProtNLM"/>
    </source>
</evidence>
<evidence type="ECO:0000313" key="2">
    <source>
        <dbReference type="Proteomes" id="UP000239747"/>
    </source>
</evidence>
<sequence length="135" mass="15970">MKSNIKTTQAFYHNLGKLFYAIAFSDKKVSQEEFKTLKKYIENYWLQYDNLTDIFDNDAAHLIEVVFEGVQFFNESADDMYNAFITYKNEQPHLYNDQVNRLILETARAIAYSYAQVNKSELIILNKLEMEINKL</sequence>
<evidence type="ECO:0000313" key="1">
    <source>
        <dbReference type="EMBL" id="PQJ30619.1"/>
    </source>
</evidence>
<name>A0A2S7U6I7_9FLAO</name>
<comment type="caution">
    <text evidence="1">The sequence shown here is derived from an EMBL/GenBank/DDBJ whole genome shotgun (WGS) entry which is preliminary data.</text>
</comment>
<keyword evidence="2" id="KW-1185">Reference proteome</keyword>
<protein>
    <recommendedName>
        <fullName evidence="3">Co-chaperone DjlA N-terminal domain-containing protein</fullName>
    </recommendedName>
</protein>
<dbReference type="EMBL" id="MTPW01000001">
    <property type="protein sequence ID" value="PQJ30619.1"/>
    <property type="molecule type" value="Genomic_DNA"/>
</dbReference>
<accession>A0A2S7U6I7</accession>
<dbReference type="Proteomes" id="UP000239747">
    <property type="component" value="Unassembled WGS sequence"/>
</dbReference>
<dbReference type="Gene3D" id="1.10.3680.10">
    <property type="entry name" value="TerB-like"/>
    <property type="match status" value="1"/>
</dbReference>
<gene>
    <name evidence="1" type="ORF">BST92_01115</name>
</gene>
<dbReference type="SUPFAM" id="SSF158682">
    <property type="entry name" value="TerB-like"/>
    <property type="match status" value="1"/>
</dbReference>
<organism evidence="1 2">
    <name type="scientific">Nonlabens arenilitoris</name>
    <dbReference type="NCBI Taxonomy" id="1217969"/>
    <lineage>
        <taxon>Bacteria</taxon>
        <taxon>Pseudomonadati</taxon>
        <taxon>Bacteroidota</taxon>
        <taxon>Flavobacteriia</taxon>
        <taxon>Flavobacteriales</taxon>
        <taxon>Flavobacteriaceae</taxon>
        <taxon>Nonlabens</taxon>
    </lineage>
</organism>
<proteinExistence type="predicted"/>